<dbReference type="PROSITE" id="PS50250">
    <property type="entry name" value="PCI"/>
    <property type="match status" value="1"/>
</dbReference>
<dbReference type="InterPro" id="IPR040134">
    <property type="entry name" value="PSMD12/CSN4"/>
</dbReference>
<evidence type="ECO:0000256" key="2">
    <source>
        <dbReference type="ARBA" id="ARBA00006397"/>
    </source>
</evidence>
<dbReference type="InterPro" id="IPR040896">
    <property type="entry name" value="RPN5_C"/>
</dbReference>
<dbReference type="PANTHER" id="PTHR10855">
    <property type="entry name" value="26S PROTEASOME NON-ATPASE REGULATORY SUBUNIT 12/COP9 SIGNALOSOME COMPLEX SUBUNIT 4"/>
    <property type="match status" value="1"/>
</dbReference>
<evidence type="ECO:0000256" key="4">
    <source>
        <dbReference type="ARBA" id="ARBA00022843"/>
    </source>
</evidence>
<comment type="caution">
    <text evidence="11">The sequence shown here is derived from an EMBL/GenBank/DDBJ whole genome shotgun (WGS) entry which is preliminary data.</text>
</comment>
<dbReference type="InterPro" id="IPR036388">
    <property type="entry name" value="WH-like_DNA-bd_sf"/>
</dbReference>
<protein>
    <recommendedName>
        <fullName evidence="8">26S proteasome non-ATPase regulatory subunit 12</fullName>
    </recommendedName>
    <alternativeName>
        <fullName evidence="9">26S proteasome regulatory subunit RPN5</fullName>
    </alternativeName>
</protein>
<dbReference type="SUPFAM" id="SSF46785">
    <property type="entry name" value="Winged helix' DNA-binding domain"/>
    <property type="match status" value="1"/>
</dbReference>
<dbReference type="EMBL" id="JABVXQ010000008">
    <property type="protein sequence ID" value="KAF6096442.1"/>
    <property type="molecule type" value="Genomic_DNA"/>
</dbReference>
<feature type="domain" description="PCI" evidence="10">
    <location>
        <begin position="206"/>
        <end position="384"/>
    </location>
</feature>
<organism evidence="11 12">
    <name type="scientific">Phyllostomus discolor</name>
    <name type="common">pale spear-nosed bat</name>
    <dbReference type="NCBI Taxonomy" id="89673"/>
    <lineage>
        <taxon>Eukaryota</taxon>
        <taxon>Metazoa</taxon>
        <taxon>Chordata</taxon>
        <taxon>Craniata</taxon>
        <taxon>Vertebrata</taxon>
        <taxon>Euteleostomi</taxon>
        <taxon>Mammalia</taxon>
        <taxon>Eutheria</taxon>
        <taxon>Laurasiatheria</taxon>
        <taxon>Chiroptera</taxon>
        <taxon>Yangochiroptera</taxon>
        <taxon>Phyllostomidae</taxon>
        <taxon>Phyllostominae</taxon>
        <taxon>Phyllostomus</taxon>
    </lineage>
</organism>
<sequence>MADGGSERADGRIVKMEVDYSATVDQRLPECEKLAKEGRLQEVIETLLSLEKQTRTASDMVSTSRILVAVVKMCYEAKEWDLLNENIMLLSKRRSQLKQIYVEIERARLTKTLATIKEQNGDVKEAASILQELQVETYGSMEKKERVEFILEQMRLCLAVKDYIRTQIISKKINTKFFQEENTEKLKLKYYNLMIQLDQHEGSYLSICKHYRAIYDTPCIQAESEKWQQALKSVVLYVILAPFDNEQSDLVHRISGDKKLEEIPKYKDLLKLFTTMELMRWSTLVEDYGMELRKGSLESPATDVFGYTEDGEKRWKDLKNRVVEHNIRIMAKYYTRITMKRMAQLLDLSVDESEAFLSNLVVNKTIFAKVDRLAGIINFQRPKDPNNLLNDWSQKLNSLMSLVNKTTHLIAKEEMIHNLQ</sequence>
<keyword evidence="5 11" id="KW-0647">Proteasome</keyword>
<comment type="function">
    <text evidence="1">Component of the 26S proteasome, a multiprotein complex involved in the ATP-dependent degradation of ubiquitinated proteins. This complex plays a key role in the maintenance of protein homeostasis by removing misfolded or damaged proteins, which could impair cellular functions, and by removing proteins whose functions are no longer required. Therefore, the proteasome participates in numerous cellular processes, including cell cycle progression, apoptosis, or DNA damage repair.</text>
</comment>
<dbReference type="Proteomes" id="UP000664940">
    <property type="component" value="Unassembled WGS sequence"/>
</dbReference>
<evidence type="ECO:0000256" key="6">
    <source>
        <dbReference type="ARBA" id="ARBA00022990"/>
    </source>
</evidence>
<dbReference type="Pfam" id="PF01399">
    <property type="entry name" value="PCI"/>
    <property type="match status" value="1"/>
</dbReference>
<evidence type="ECO:0000256" key="7">
    <source>
        <dbReference type="ARBA" id="ARBA00065326"/>
    </source>
</evidence>
<keyword evidence="3" id="KW-1017">Isopeptide bond</keyword>
<dbReference type="PANTHER" id="PTHR10855:SF1">
    <property type="entry name" value="26S PROTEASOME NON-ATPASE REGULATORY SUBUNIT 12"/>
    <property type="match status" value="1"/>
</dbReference>
<evidence type="ECO:0000256" key="8">
    <source>
        <dbReference type="ARBA" id="ARBA00068189"/>
    </source>
</evidence>
<dbReference type="InterPro" id="IPR036390">
    <property type="entry name" value="WH_DNA-bd_sf"/>
</dbReference>
<dbReference type="InterPro" id="IPR054559">
    <property type="entry name" value="PSMD12-CSN4-like_N"/>
</dbReference>
<gene>
    <name evidence="11" type="ORF">HJG60_015727</name>
</gene>
<proteinExistence type="inferred from homology"/>
<comment type="subunit">
    <text evidence="7">Component of the 19S proteasome regulatory particle complex. The 26S proteasome consists of a 20S core particle (CP) and two 19S regulatory subunits (RP). The regulatory particle is made of a lid composed of 9 subunits including PSMD12, a base containing 6 ATPases and few additional components. Interacts with ERCC6.</text>
</comment>
<evidence type="ECO:0000256" key="1">
    <source>
        <dbReference type="ARBA" id="ARBA00002362"/>
    </source>
</evidence>
<dbReference type="FunFam" id="1.10.10.10:FF:000159">
    <property type="entry name" value="26S proteasome non-ATPase regulatory subunit 12"/>
    <property type="match status" value="1"/>
</dbReference>
<dbReference type="GO" id="GO:0008541">
    <property type="term" value="C:proteasome regulatory particle, lid subcomplex"/>
    <property type="evidence" value="ECO:0007669"/>
    <property type="project" value="TreeGrafter"/>
</dbReference>
<dbReference type="Pfam" id="PF22241">
    <property type="entry name" value="PSMD12-CSN4_N"/>
    <property type="match status" value="1"/>
</dbReference>
<dbReference type="InterPro" id="IPR000717">
    <property type="entry name" value="PCI_dom"/>
</dbReference>
<evidence type="ECO:0000256" key="9">
    <source>
        <dbReference type="ARBA" id="ARBA00075108"/>
    </source>
</evidence>
<dbReference type="Pfam" id="PF18098">
    <property type="entry name" value="RPN5_C"/>
    <property type="match status" value="1"/>
</dbReference>
<dbReference type="Gene3D" id="1.10.10.10">
    <property type="entry name" value="Winged helix-like DNA-binding domain superfamily/Winged helix DNA-binding domain"/>
    <property type="match status" value="1"/>
</dbReference>
<dbReference type="SMART" id="SM00088">
    <property type="entry name" value="PINT"/>
    <property type="match status" value="1"/>
</dbReference>
<dbReference type="AlphaFoldDB" id="A0A834E025"/>
<keyword evidence="6" id="KW-0007">Acetylation</keyword>
<evidence type="ECO:0000313" key="11">
    <source>
        <dbReference type="EMBL" id="KAF6096442.1"/>
    </source>
</evidence>
<dbReference type="GO" id="GO:0005737">
    <property type="term" value="C:cytoplasm"/>
    <property type="evidence" value="ECO:0007669"/>
    <property type="project" value="TreeGrafter"/>
</dbReference>
<evidence type="ECO:0000256" key="3">
    <source>
        <dbReference type="ARBA" id="ARBA00022499"/>
    </source>
</evidence>
<accession>A0A834E025</accession>
<evidence type="ECO:0000256" key="5">
    <source>
        <dbReference type="ARBA" id="ARBA00022942"/>
    </source>
</evidence>
<comment type="similarity">
    <text evidence="2">Belongs to the proteasome subunit p55 family.</text>
</comment>
<reference evidence="11 12" key="1">
    <citation type="journal article" date="2020" name="Nature">
        <title>Six reference-quality genomes reveal evolution of bat adaptations.</title>
        <authorList>
            <person name="Jebb D."/>
            <person name="Huang Z."/>
            <person name="Pippel M."/>
            <person name="Hughes G.M."/>
            <person name="Lavrichenko K."/>
            <person name="Devanna P."/>
            <person name="Winkler S."/>
            <person name="Jermiin L.S."/>
            <person name="Skirmuntt E.C."/>
            <person name="Katzourakis A."/>
            <person name="Burkitt-Gray L."/>
            <person name="Ray D.A."/>
            <person name="Sullivan K.A.M."/>
            <person name="Roscito J.G."/>
            <person name="Kirilenko B.M."/>
            <person name="Davalos L.M."/>
            <person name="Corthals A.P."/>
            <person name="Power M.L."/>
            <person name="Jones G."/>
            <person name="Ransome R.D."/>
            <person name="Dechmann D.K.N."/>
            <person name="Locatelli A.G."/>
            <person name="Puechmaille S.J."/>
            <person name="Fedrigo O."/>
            <person name="Jarvis E.D."/>
            <person name="Hiller M."/>
            <person name="Vernes S.C."/>
            <person name="Myers E.W."/>
            <person name="Teeling E.C."/>
        </authorList>
    </citation>
    <scope>NUCLEOTIDE SEQUENCE [LARGE SCALE GENOMIC DNA]</scope>
    <source>
        <strain evidence="11">Bat1K_MPI-CBG_1</strain>
    </source>
</reference>
<evidence type="ECO:0000313" key="12">
    <source>
        <dbReference type="Proteomes" id="UP000664940"/>
    </source>
</evidence>
<evidence type="ECO:0000259" key="10">
    <source>
        <dbReference type="PROSITE" id="PS50250"/>
    </source>
</evidence>
<name>A0A834E025_9CHIR</name>
<keyword evidence="4" id="KW-0832">Ubl conjugation</keyword>